<evidence type="ECO:0000256" key="8">
    <source>
        <dbReference type="RuleBase" id="RU362042"/>
    </source>
</evidence>
<comment type="subcellular location">
    <subcellularLocation>
        <location evidence="8">Membrane</location>
        <topology evidence="8">Single-pass type II membrane protein</topology>
    </subcellularLocation>
</comment>
<keyword evidence="5 7" id="KW-0378">Hydrolase</keyword>
<gene>
    <name evidence="10" type="ORF">A2619_03140</name>
</gene>
<dbReference type="PANTHER" id="PTHR43390">
    <property type="entry name" value="SIGNAL PEPTIDASE I"/>
    <property type="match status" value="1"/>
</dbReference>
<evidence type="ECO:0000313" key="11">
    <source>
        <dbReference type="Proteomes" id="UP000176815"/>
    </source>
</evidence>
<evidence type="ECO:0000256" key="2">
    <source>
        <dbReference type="ARBA" id="ARBA00009370"/>
    </source>
</evidence>
<dbReference type="PROSITE" id="PS00501">
    <property type="entry name" value="SPASE_I_1"/>
    <property type="match status" value="1"/>
</dbReference>
<evidence type="ECO:0000256" key="7">
    <source>
        <dbReference type="RuleBase" id="RU003993"/>
    </source>
</evidence>
<accession>A0A1F4X8Q9</accession>
<evidence type="ECO:0000259" key="9">
    <source>
        <dbReference type="Pfam" id="PF10502"/>
    </source>
</evidence>
<dbReference type="InterPro" id="IPR019757">
    <property type="entry name" value="Pept_S26A_signal_pept_1_Lys-AS"/>
</dbReference>
<dbReference type="EC" id="3.4.21.89" evidence="3 7"/>
<dbReference type="CDD" id="cd06530">
    <property type="entry name" value="S26_SPase_I"/>
    <property type="match status" value="1"/>
</dbReference>
<dbReference type="InterPro" id="IPR036286">
    <property type="entry name" value="LexA/Signal_pep-like_sf"/>
</dbReference>
<evidence type="ECO:0000256" key="4">
    <source>
        <dbReference type="ARBA" id="ARBA00022670"/>
    </source>
</evidence>
<comment type="caution">
    <text evidence="10">The sequence shown here is derived from an EMBL/GenBank/DDBJ whole genome shotgun (WGS) entry which is preliminary data.</text>
</comment>
<dbReference type="GO" id="GO:0016020">
    <property type="term" value="C:membrane"/>
    <property type="evidence" value="ECO:0007669"/>
    <property type="project" value="UniProtKB-SubCell"/>
</dbReference>
<dbReference type="Proteomes" id="UP000176815">
    <property type="component" value="Unassembled WGS sequence"/>
</dbReference>
<dbReference type="GO" id="GO:0004252">
    <property type="term" value="F:serine-type endopeptidase activity"/>
    <property type="evidence" value="ECO:0007669"/>
    <property type="project" value="InterPro"/>
</dbReference>
<sequence>MNSAQLKKYLGFYMDFLEVTLIIVGVIMISYLFLGQLLEITGESMDPTLLDKEQIVAEKVSLLYSPLKRGDIVIFRHPHQTRRLIVKRIIGLPGERIKITAGKVYINDEVLDEYYVKNLHGTVGGDVIRENVEYKIADDSYVAMGDNREKSTDSREWGGVTRELIIGRGFLVFKPLSNLRFIQP</sequence>
<evidence type="ECO:0000256" key="3">
    <source>
        <dbReference type="ARBA" id="ARBA00013208"/>
    </source>
</evidence>
<dbReference type="InterPro" id="IPR019533">
    <property type="entry name" value="Peptidase_S26"/>
</dbReference>
<dbReference type="PRINTS" id="PR00727">
    <property type="entry name" value="LEADERPTASE"/>
</dbReference>
<keyword evidence="7" id="KW-0472">Membrane</keyword>
<dbReference type="NCBIfam" id="TIGR02227">
    <property type="entry name" value="sigpep_I_bact"/>
    <property type="match status" value="1"/>
</dbReference>
<evidence type="ECO:0000256" key="5">
    <source>
        <dbReference type="ARBA" id="ARBA00022801"/>
    </source>
</evidence>
<dbReference type="GO" id="GO:0009003">
    <property type="term" value="F:signal peptidase activity"/>
    <property type="evidence" value="ECO:0007669"/>
    <property type="project" value="UniProtKB-EC"/>
</dbReference>
<dbReference type="SUPFAM" id="SSF51306">
    <property type="entry name" value="LexA/Signal peptidase"/>
    <property type="match status" value="1"/>
</dbReference>
<evidence type="ECO:0000256" key="1">
    <source>
        <dbReference type="ARBA" id="ARBA00000677"/>
    </source>
</evidence>
<feature type="domain" description="Peptidase S26" evidence="9">
    <location>
        <begin position="15"/>
        <end position="173"/>
    </location>
</feature>
<dbReference type="AlphaFoldDB" id="A0A1F4X8Q9"/>
<comment type="catalytic activity">
    <reaction evidence="1 7">
        <text>Cleavage of hydrophobic, N-terminal signal or leader sequences from secreted and periplasmic proteins.</text>
        <dbReference type="EC" id="3.4.21.89"/>
    </reaction>
</comment>
<comment type="similarity">
    <text evidence="2 8">Belongs to the peptidase S26 family.</text>
</comment>
<feature type="transmembrane region" description="Helical" evidence="7">
    <location>
        <begin position="12"/>
        <end position="34"/>
    </location>
</feature>
<dbReference type="PANTHER" id="PTHR43390:SF1">
    <property type="entry name" value="CHLOROPLAST PROCESSING PEPTIDASE"/>
    <property type="match status" value="1"/>
</dbReference>
<name>A0A1F4X8Q9_UNCKA</name>
<feature type="active site" evidence="6">
    <location>
        <position position="44"/>
    </location>
</feature>
<dbReference type="EMBL" id="MEWG01000008">
    <property type="protein sequence ID" value="OGC78048.1"/>
    <property type="molecule type" value="Genomic_DNA"/>
</dbReference>
<evidence type="ECO:0000313" key="10">
    <source>
        <dbReference type="EMBL" id="OGC78048.1"/>
    </source>
</evidence>
<dbReference type="PROSITE" id="PS00760">
    <property type="entry name" value="SPASE_I_2"/>
    <property type="match status" value="1"/>
</dbReference>
<keyword evidence="4 7" id="KW-0645">Protease</keyword>
<protein>
    <recommendedName>
        <fullName evidence="3 7">Signal peptidase I</fullName>
        <ecNumber evidence="3 7">3.4.21.89</ecNumber>
    </recommendedName>
</protein>
<feature type="active site" evidence="6">
    <location>
        <position position="87"/>
    </location>
</feature>
<keyword evidence="7" id="KW-1133">Transmembrane helix</keyword>
<dbReference type="Gene3D" id="2.10.109.10">
    <property type="entry name" value="Umud Fragment, subunit A"/>
    <property type="match status" value="1"/>
</dbReference>
<reference evidence="10 11" key="1">
    <citation type="journal article" date="2016" name="Nat. Commun.">
        <title>Thousands of microbial genomes shed light on interconnected biogeochemical processes in an aquifer system.</title>
        <authorList>
            <person name="Anantharaman K."/>
            <person name="Brown C.T."/>
            <person name="Hug L.A."/>
            <person name="Sharon I."/>
            <person name="Castelle C.J."/>
            <person name="Probst A.J."/>
            <person name="Thomas B.C."/>
            <person name="Singh A."/>
            <person name="Wilkins M.J."/>
            <person name="Karaoz U."/>
            <person name="Brodie E.L."/>
            <person name="Williams K.H."/>
            <person name="Hubbard S.S."/>
            <person name="Banfield J.F."/>
        </authorList>
    </citation>
    <scope>NUCLEOTIDE SEQUENCE [LARGE SCALE GENOMIC DNA]</scope>
</reference>
<dbReference type="InterPro" id="IPR000223">
    <property type="entry name" value="Pept_S26A_signal_pept_1"/>
</dbReference>
<proteinExistence type="inferred from homology"/>
<evidence type="ECO:0000256" key="6">
    <source>
        <dbReference type="PIRSR" id="PIRSR600223-1"/>
    </source>
</evidence>
<organism evidence="10 11">
    <name type="scientific">candidate division WWE3 bacterium RIFOXYD1_FULL_39_9</name>
    <dbReference type="NCBI Taxonomy" id="1802649"/>
    <lineage>
        <taxon>Bacteria</taxon>
        <taxon>Katanobacteria</taxon>
    </lineage>
</organism>
<dbReference type="GO" id="GO:0006465">
    <property type="term" value="P:signal peptide processing"/>
    <property type="evidence" value="ECO:0007669"/>
    <property type="project" value="InterPro"/>
</dbReference>
<keyword evidence="7" id="KW-0812">Transmembrane</keyword>
<dbReference type="InterPro" id="IPR019756">
    <property type="entry name" value="Pept_S26A_signal_pept_1_Ser-AS"/>
</dbReference>
<dbReference type="Pfam" id="PF10502">
    <property type="entry name" value="Peptidase_S26"/>
    <property type="match status" value="1"/>
</dbReference>